<keyword evidence="4" id="KW-0227">DNA damage</keyword>
<reference evidence="10" key="1">
    <citation type="submission" date="2022-11" db="UniProtKB">
        <authorList>
            <consortium name="WormBaseParasite"/>
        </authorList>
    </citation>
    <scope>IDENTIFICATION</scope>
</reference>
<evidence type="ECO:0000256" key="2">
    <source>
        <dbReference type="ARBA" id="ARBA00006168"/>
    </source>
</evidence>
<keyword evidence="5" id="KW-0067">ATP-binding</keyword>
<evidence type="ECO:0000313" key="10">
    <source>
        <dbReference type="WBParaSite" id="nRc.2.0.1.t29103-RA"/>
    </source>
</evidence>
<name>A0A915JSL8_ROMCU</name>
<dbReference type="AlphaFoldDB" id="A0A915JSL8"/>
<keyword evidence="7" id="KW-0131">Cell cycle</keyword>
<dbReference type="GO" id="GO:0033314">
    <property type="term" value="P:mitotic DNA replication checkpoint signaling"/>
    <property type="evidence" value="ECO:0007669"/>
    <property type="project" value="TreeGrafter"/>
</dbReference>
<dbReference type="PANTHER" id="PTHR12172:SF0">
    <property type="entry name" value="CELL CYCLE CHECKPOINT PROTEIN RAD17"/>
    <property type="match status" value="1"/>
</dbReference>
<keyword evidence="3" id="KW-0547">Nucleotide-binding</keyword>
<dbReference type="GO" id="GO:0006281">
    <property type="term" value="P:DNA repair"/>
    <property type="evidence" value="ECO:0007669"/>
    <property type="project" value="InterPro"/>
</dbReference>
<evidence type="ECO:0000256" key="3">
    <source>
        <dbReference type="ARBA" id="ARBA00022741"/>
    </source>
</evidence>
<organism evidence="9 10">
    <name type="scientific">Romanomermis culicivorax</name>
    <name type="common">Nematode worm</name>
    <dbReference type="NCBI Taxonomy" id="13658"/>
    <lineage>
        <taxon>Eukaryota</taxon>
        <taxon>Metazoa</taxon>
        <taxon>Ecdysozoa</taxon>
        <taxon>Nematoda</taxon>
        <taxon>Enoplea</taxon>
        <taxon>Dorylaimia</taxon>
        <taxon>Mermithida</taxon>
        <taxon>Mermithoidea</taxon>
        <taxon>Mermithidae</taxon>
        <taxon>Romanomermis</taxon>
    </lineage>
</organism>
<dbReference type="InterPro" id="IPR003593">
    <property type="entry name" value="AAA+_ATPase"/>
</dbReference>
<evidence type="ECO:0000313" key="9">
    <source>
        <dbReference type="Proteomes" id="UP000887565"/>
    </source>
</evidence>
<comment type="similarity">
    <text evidence="2">Belongs to the rad17/RAD24 family.</text>
</comment>
<dbReference type="SUPFAM" id="SSF52540">
    <property type="entry name" value="P-loop containing nucleoside triphosphate hydrolases"/>
    <property type="match status" value="1"/>
</dbReference>
<dbReference type="GO" id="GO:0003689">
    <property type="term" value="F:DNA clamp loader activity"/>
    <property type="evidence" value="ECO:0007669"/>
    <property type="project" value="TreeGrafter"/>
</dbReference>
<dbReference type="GO" id="GO:0005524">
    <property type="term" value="F:ATP binding"/>
    <property type="evidence" value="ECO:0007669"/>
    <property type="project" value="UniProtKB-KW"/>
</dbReference>
<dbReference type="GO" id="GO:0000077">
    <property type="term" value="P:DNA damage checkpoint signaling"/>
    <property type="evidence" value="ECO:0007669"/>
    <property type="project" value="TreeGrafter"/>
</dbReference>
<comment type="subcellular location">
    <subcellularLocation>
        <location evidence="1">Nucleus</location>
    </subcellularLocation>
</comment>
<dbReference type="WBParaSite" id="nRc.2.0.1.t29103-RA">
    <property type="protein sequence ID" value="nRc.2.0.1.t29103-RA"/>
    <property type="gene ID" value="nRc.2.0.1.g29103"/>
</dbReference>
<protein>
    <submittedName>
        <fullName evidence="10">AAA+ ATPase domain-containing protein</fullName>
    </submittedName>
</protein>
<dbReference type="InterPro" id="IPR027417">
    <property type="entry name" value="P-loop_NTPase"/>
</dbReference>
<dbReference type="GO" id="GO:0003682">
    <property type="term" value="F:chromatin binding"/>
    <property type="evidence" value="ECO:0007669"/>
    <property type="project" value="TreeGrafter"/>
</dbReference>
<sequence length="550" mass="62800">MGSKPWIELDFCQDDSLKNATKSSKRKFHKCVKTNTTSLLHCSNVESINFDVFNQPPKSVDNLFVNKAKLREIENGLKNQNAKFILLTGPSGCGKTVTVDLMAREMGFCVDYWSNDYRYNLKQDQYGSRIFQGDQIDDFLDFLSESSRNVSLFPEAGVRDNSNLKLIVVDEYPVALMKNLSRFWHRLTYINNRKKCGQRFKILFICNMDEKTDSANVDTNQKFGQQNLNFRKIFPDSLPDELNFLKIKMNPFTPRNVASCLRNLVTSVSMDPSRFRKLIEQISENSNGDMRSAILALDIALHSDEPDLQNCCDSSSNTKDKNSGLFSCLGKILYSKRRDLQTSSDESSIYDQILPPMSSEIEHVFDMTGLSYELFLSYLHANYLPLIRNSDDNRSLVARICNDLSLADYFTKCVNLPFDARERILPYAVTVSGRSLAFYMHFVLYGGNSTSTNQFKFSQMCKPTNYSNNQSSAAQMKCKTFATDLAPYLCKLGCAEENVVRLGSFNVKFRSNDKAFIASKPTWIEQMRLQNHNESIVNGDFECDISEFDD</sequence>
<keyword evidence="9" id="KW-1185">Reference proteome</keyword>
<dbReference type="InterPro" id="IPR004582">
    <property type="entry name" value="Checkpoint_prot_Rad17_Rad24"/>
</dbReference>
<feature type="domain" description="AAA+ ATPase" evidence="8">
    <location>
        <begin position="81"/>
        <end position="234"/>
    </location>
</feature>
<evidence type="ECO:0000256" key="1">
    <source>
        <dbReference type="ARBA" id="ARBA00004123"/>
    </source>
</evidence>
<accession>A0A915JSL8</accession>
<dbReference type="SMART" id="SM00382">
    <property type="entry name" value="AAA"/>
    <property type="match status" value="1"/>
</dbReference>
<evidence type="ECO:0000256" key="4">
    <source>
        <dbReference type="ARBA" id="ARBA00022763"/>
    </source>
</evidence>
<dbReference type="Proteomes" id="UP000887565">
    <property type="component" value="Unplaced"/>
</dbReference>
<evidence type="ECO:0000256" key="7">
    <source>
        <dbReference type="ARBA" id="ARBA00023306"/>
    </source>
</evidence>
<dbReference type="GO" id="GO:0005634">
    <property type="term" value="C:nucleus"/>
    <property type="evidence" value="ECO:0007669"/>
    <property type="project" value="UniProtKB-SubCell"/>
</dbReference>
<evidence type="ECO:0000259" key="8">
    <source>
        <dbReference type="SMART" id="SM00382"/>
    </source>
</evidence>
<keyword evidence="6" id="KW-0539">Nucleus</keyword>
<evidence type="ECO:0000256" key="6">
    <source>
        <dbReference type="ARBA" id="ARBA00023242"/>
    </source>
</evidence>
<dbReference type="Gene3D" id="3.40.50.300">
    <property type="entry name" value="P-loop containing nucleotide triphosphate hydrolases"/>
    <property type="match status" value="1"/>
</dbReference>
<dbReference type="PANTHER" id="PTHR12172">
    <property type="entry name" value="CELL CYCLE CHECKPOINT PROTEIN RAD17"/>
    <property type="match status" value="1"/>
</dbReference>
<evidence type="ECO:0000256" key="5">
    <source>
        <dbReference type="ARBA" id="ARBA00022840"/>
    </source>
</evidence>
<dbReference type="Pfam" id="PF03215">
    <property type="entry name" value="Rad17"/>
    <property type="match status" value="1"/>
</dbReference>
<proteinExistence type="inferred from homology"/>